<organism evidence="2">
    <name type="scientific">uncultured prokaryote</name>
    <dbReference type="NCBI Taxonomy" id="198431"/>
    <lineage>
        <taxon>unclassified sequences</taxon>
        <taxon>environmental samples</taxon>
    </lineage>
</organism>
<evidence type="ECO:0000256" key="1">
    <source>
        <dbReference type="SAM" id="MobiDB-lite"/>
    </source>
</evidence>
<protein>
    <submittedName>
        <fullName evidence="2">Uncharacterized protein</fullName>
    </submittedName>
</protein>
<sequence length="66" mass="7174">MRYQLVVTAYDVMDQVFIAVAVGELGPTETHRSVPPLSRSTTVRGTGESDPTEWARDALVAALEVL</sequence>
<reference evidence="2" key="2">
    <citation type="submission" date="2015-07" db="EMBL/GenBank/DDBJ databases">
        <title>Plasmids, circular viruses and viroids from rat gut.</title>
        <authorList>
            <person name="Jorgensen T.J."/>
            <person name="Hansen M.A."/>
            <person name="Xu Z."/>
            <person name="Tabak M.A."/>
            <person name="Sorensen S.J."/>
            <person name="Hansen L.H."/>
        </authorList>
    </citation>
    <scope>NUCLEOTIDE SEQUENCE</scope>
    <source>
        <strain evidence="2">RGFK1306</strain>
    </source>
</reference>
<feature type="region of interest" description="Disordered" evidence="1">
    <location>
        <begin position="28"/>
        <end position="51"/>
    </location>
</feature>
<accession>A0A0H5Q4R6</accession>
<proteinExistence type="predicted"/>
<evidence type="ECO:0000313" key="2">
    <source>
        <dbReference type="EMBL" id="CRY96853.1"/>
    </source>
</evidence>
<reference evidence="2" key="1">
    <citation type="submission" date="2015-06" db="EMBL/GenBank/DDBJ databases">
        <authorList>
            <person name="Joergensen T."/>
        </authorList>
    </citation>
    <scope>NUCLEOTIDE SEQUENCE</scope>
    <source>
        <strain evidence="2">RGFK1306</strain>
    </source>
</reference>
<dbReference type="EMBL" id="LN853875">
    <property type="protein sequence ID" value="CRY96853.1"/>
    <property type="molecule type" value="Genomic_DNA"/>
</dbReference>
<dbReference type="AlphaFoldDB" id="A0A0H5Q4R6"/>
<name>A0A0H5Q4R6_9ZZZZ</name>